<protein>
    <submittedName>
        <fullName evidence="1">Putative baseplate assembly protein</fullName>
    </submittedName>
</protein>
<gene>
    <name evidence="1" type="ORF">GA0070214_10321</name>
</gene>
<dbReference type="Proteomes" id="UP000199629">
    <property type="component" value="Unassembled WGS sequence"/>
</dbReference>
<dbReference type="RefSeq" id="WP_091261551.1">
    <property type="nucleotide sequence ID" value="NZ_FMCS01000003.1"/>
</dbReference>
<dbReference type="AlphaFoldDB" id="A0A1C4VY35"/>
<sequence length="834" mass="87653">MTAPLLDREARRALVEGESTLDGIDHVEVLSNRPGTPGHVPGAPRQRTLLVHLLRGPVPADLDAGRVRVLGGVRVDPRVNPVRVLWAYPANVVAAGPPPGVTAADRALVTGAVPGPERGRVLVVRTSSSGDWSSYLLALTGPGGEGFPAGFDEPLATCPFAFAVDCPDELDCRPDGGCPPVPATTPALDYLARDYAGLRTRLLDRLAVLLPGWTDRNAADPLVTLAELFAYVGDRLTYRQDAIAAEAHLATARLRPSVRRHARLLDYRMHDGCAARTWLAFRTAAPLTLPPRTPVAGAEDPLPPDAGVEVAVDAGATVFETLAPVALRPARNQLDLHAWGDPDACLPAGATSGWLRHPAGADPQLRSGDVLVLAPVDETGTVVGDEARRQAVRLDRDPVTRADPLAPAGTVVRELHWAAEDALAVPLPVARRAADGTASPAAVALANVALAEHAAALPPRGLLPPQAPADGPYRPRLPTGRHPVAWTDAVVDARSAAAALRPDPRRALPAVLLDDGSRTWTAVPDLLASGRLDPHVVAEPETTGVLRLRTGDGINGRRPAPGATLTAWPRVGGGTAGNVGADVLTLPLPTAGWAVPAGVRVCNPLPATGGIDPESVEEVKELAPYAFRTQLRAVTSADHAAAAEENPGVQRAVARRRWTGSWYAQEVTLDPVARRAGDPALAAEVAALLDVRRLAGTDVELAPPAHVPLEIVLGICVADGHLAADVERRLRAELSDRVLPDGRLGFFHPDRLTFGQSLYVSDLVAAVMAVPGVGYVEVADDDATGLRFRRLGRPPAGEVARGRIDAAAREVLRADSDPSNPEYGRVAFHLRGGA</sequence>
<organism evidence="1 2">
    <name type="scientific">Micromonospora chaiyaphumensis</name>
    <dbReference type="NCBI Taxonomy" id="307119"/>
    <lineage>
        <taxon>Bacteria</taxon>
        <taxon>Bacillati</taxon>
        <taxon>Actinomycetota</taxon>
        <taxon>Actinomycetes</taxon>
        <taxon>Micromonosporales</taxon>
        <taxon>Micromonosporaceae</taxon>
        <taxon>Micromonospora</taxon>
    </lineage>
</organism>
<dbReference type="InterPro" id="IPR011749">
    <property type="entry name" value="CHP02243"/>
</dbReference>
<dbReference type="NCBIfam" id="TIGR02243">
    <property type="entry name" value="putative baseplate assembly protein"/>
    <property type="match status" value="1"/>
</dbReference>
<dbReference type="EMBL" id="FMCS01000003">
    <property type="protein sequence ID" value="SCE88893.1"/>
    <property type="molecule type" value="Genomic_DNA"/>
</dbReference>
<name>A0A1C4VY35_9ACTN</name>
<keyword evidence="2" id="KW-1185">Reference proteome</keyword>
<proteinExistence type="predicted"/>
<accession>A0A1C4VY35</accession>
<reference evidence="2" key="1">
    <citation type="submission" date="2016-06" db="EMBL/GenBank/DDBJ databases">
        <authorList>
            <person name="Varghese N."/>
            <person name="Submissions Spin"/>
        </authorList>
    </citation>
    <scope>NUCLEOTIDE SEQUENCE [LARGE SCALE GENOMIC DNA]</scope>
    <source>
        <strain evidence="2">DSM 45246</strain>
    </source>
</reference>
<evidence type="ECO:0000313" key="2">
    <source>
        <dbReference type="Proteomes" id="UP000199629"/>
    </source>
</evidence>
<evidence type="ECO:0000313" key="1">
    <source>
        <dbReference type="EMBL" id="SCE88893.1"/>
    </source>
</evidence>